<evidence type="ECO:0000259" key="1">
    <source>
        <dbReference type="Pfam" id="PF00561"/>
    </source>
</evidence>
<evidence type="ECO:0000313" key="3">
    <source>
        <dbReference type="Proteomes" id="UP000230790"/>
    </source>
</evidence>
<comment type="caution">
    <text evidence="2">The sequence shown here is derived from an EMBL/GenBank/DDBJ whole genome shotgun (WGS) entry which is preliminary data.</text>
</comment>
<evidence type="ECO:0000313" key="2">
    <source>
        <dbReference type="EMBL" id="PJF48847.1"/>
    </source>
</evidence>
<feature type="domain" description="AB hydrolase-1" evidence="1">
    <location>
        <begin position="61"/>
        <end position="309"/>
    </location>
</feature>
<dbReference type="PANTHER" id="PTHR46438:SF11">
    <property type="entry name" value="LIPASE-RELATED"/>
    <property type="match status" value="1"/>
</dbReference>
<dbReference type="Pfam" id="PF00561">
    <property type="entry name" value="Abhydrolase_1"/>
    <property type="match status" value="1"/>
</dbReference>
<dbReference type="GO" id="GO:0016787">
    <property type="term" value="F:hydrolase activity"/>
    <property type="evidence" value="ECO:0007669"/>
    <property type="project" value="UniProtKB-KW"/>
</dbReference>
<accession>A0A2M8QGB9</accession>
<dbReference type="PRINTS" id="PR00111">
    <property type="entry name" value="ABHYDROLASE"/>
</dbReference>
<dbReference type="PRINTS" id="PR00412">
    <property type="entry name" value="EPOXHYDRLASE"/>
</dbReference>
<gene>
    <name evidence="2" type="ORF">CUN48_01460</name>
</gene>
<proteinExistence type="predicted"/>
<keyword evidence="2" id="KW-0378">Hydrolase</keyword>
<dbReference type="InterPro" id="IPR000073">
    <property type="entry name" value="AB_hydrolase_1"/>
</dbReference>
<dbReference type="InterPro" id="IPR029058">
    <property type="entry name" value="AB_hydrolase_fold"/>
</dbReference>
<dbReference type="InterPro" id="IPR000639">
    <property type="entry name" value="Epox_hydrolase-like"/>
</dbReference>
<name>A0A2M8QGB9_9CHLR</name>
<dbReference type="AlphaFoldDB" id="A0A2M8QGB9"/>
<dbReference type="Proteomes" id="UP000230790">
    <property type="component" value="Unassembled WGS sequence"/>
</dbReference>
<dbReference type="EMBL" id="PGTN01000005">
    <property type="protein sequence ID" value="PJF48847.1"/>
    <property type="molecule type" value="Genomic_DNA"/>
</dbReference>
<organism evidence="2 3">
    <name type="scientific">Candidatus Thermofonsia Clade 3 bacterium</name>
    <dbReference type="NCBI Taxonomy" id="2364212"/>
    <lineage>
        <taxon>Bacteria</taxon>
        <taxon>Bacillati</taxon>
        <taxon>Chloroflexota</taxon>
        <taxon>Candidatus Thermofontia</taxon>
        <taxon>Candidatus Thermofonsia Clade 3</taxon>
    </lineage>
</organism>
<dbReference type="PANTHER" id="PTHR46438">
    <property type="entry name" value="ALPHA/BETA-HYDROLASES SUPERFAMILY PROTEIN"/>
    <property type="match status" value="1"/>
</dbReference>
<dbReference type="SUPFAM" id="SSF53474">
    <property type="entry name" value="alpha/beta-Hydrolases"/>
    <property type="match status" value="1"/>
</dbReference>
<protein>
    <submittedName>
        <fullName evidence="2">Alpha/beta hydrolase</fullName>
    </submittedName>
</protein>
<sequence length="323" mass="36257">MREEAVREAAIHPRNDHRAMSHPYPGPMQPAPQLAPHARTLRLQWPDGAVQYFEAGAPHAPAIVLIHGLQDEADTWRHVFERLAQTHHVIALDLPGFGRSDKARRRYSVPFYTRVVLGLMDALKIGYATLIGSSLGAMIAETIALTQPARASGLVLIGGTIHIVERPAAAPRNLVQLLRLAANDRRYFEALRRSPQAAYDSLRPYYANLDDLPQTDRDFLFQRVNERVWDEAQRLASLSVQMNLPIFLAFQGRALIRRIPASAVPTTVIWGAEDRILPMSNGIARTAIQRASRWIRIEAAGHLPHQEKPEDFLRAIAPMARTR</sequence>
<reference evidence="2 3" key="1">
    <citation type="submission" date="2017-11" db="EMBL/GenBank/DDBJ databases">
        <title>Evolution of Phototrophy in the Chloroflexi Phylum Driven by Horizontal Gene Transfer.</title>
        <authorList>
            <person name="Ward L.M."/>
            <person name="Hemp J."/>
            <person name="Shih P.M."/>
            <person name="Mcglynn S.E."/>
            <person name="Fischer W."/>
        </authorList>
    </citation>
    <scope>NUCLEOTIDE SEQUENCE [LARGE SCALE GENOMIC DNA]</scope>
    <source>
        <strain evidence="2">JP3_7</strain>
    </source>
</reference>
<dbReference type="Gene3D" id="3.40.50.1820">
    <property type="entry name" value="alpha/beta hydrolase"/>
    <property type="match status" value="1"/>
</dbReference>